<dbReference type="EMBL" id="GL378347">
    <property type="protein sequence ID" value="EFJ47072.1"/>
    <property type="molecule type" value="Genomic_DNA"/>
</dbReference>
<reference evidence="1 2" key="1">
    <citation type="journal article" date="2010" name="Science">
        <title>Genomic analysis of organismal complexity in the multicellular green alga Volvox carteri.</title>
        <authorList>
            <person name="Prochnik S.E."/>
            <person name="Umen J."/>
            <person name="Nedelcu A.M."/>
            <person name="Hallmann A."/>
            <person name="Miller S.M."/>
            <person name="Nishii I."/>
            <person name="Ferris P."/>
            <person name="Kuo A."/>
            <person name="Mitros T."/>
            <person name="Fritz-Laylin L.K."/>
            <person name="Hellsten U."/>
            <person name="Chapman J."/>
            <person name="Simakov O."/>
            <person name="Rensing S.A."/>
            <person name="Terry A."/>
            <person name="Pangilinan J."/>
            <person name="Kapitonov V."/>
            <person name="Jurka J."/>
            <person name="Salamov A."/>
            <person name="Shapiro H."/>
            <person name="Schmutz J."/>
            <person name="Grimwood J."/>
            <person name="Lindquist E."/>
            <person name="Lucas S."/>
            <person name="Grigoriev I.V."/>
            <person name="Schmitt R."/>
            <person name="Kirk D."/>
            <person name="Rokhsar D.S."/>
        </authorList>
    </citation>
    <scope>NUCLEOTIDE SEQUENCE [LARGE SCALE GENOMIC DNA]</scope>
    <source>
        <strain evidence="2">f. Nagariensis / Eve</strain>
    </source>
</reference>
<dbReference type="RefSeq" id="XP_002951967.1">
    <property type="nucleotide sequence ID" value="XM_002951921.1"/>
</dbReference>
<evidence type="ECO:0000313" key="2">
    <source>
        <dbReference type="Proteomes" id="UP000001058"/>
    </source>
</evidence>
<dbReference type="KEGG" id="vcn:VOLCADRAFT_92499"/>
<name>D8TZT7_VOLCA</name>
<dbReference type="OrthoDB" id="529565at2759"/>
<evidence type="ECO:0000313" key="1">
    <source>
        <dbReference type="EMBL" id="EFJ47072.1"/>
    </source>
</evidence>
<dbReference type="InParanoid" id="D8TZT7"/>
<protein>
    <submittedName>
        <fullName evidence="1">Uncharacterized protein</fullName>
    </submittedName>
</protein>
<dbReference type="GeneID" id="9616050"/>
<keyword evidence="2" id="KW-1185">Reference proteome</keyword>
<sequence length="123" mass="14102">MSKQHDVNDDLIRFFGYNVEDDAQCLEGDFEAGINNHNASRETVNWDIGFFARDQHVKLKPGPFLEFVRHVGTLMLDVQKFRDARDAGNLHAYAVPEGLMYGNLGIKKLDEYRATKHPHVIPF</sequence>
<dbReference type="Proteomes" id="UP000001058">
    <property type="component" value="Unassembled WGS sequence"/>
</dbReference>
<dbReference type="AlphaFoldDB" id="D8TZT7"/>
<organism evidence="2">
    <name type="scientific">Volvox carteri f. nagariensis</name>
    <dbReference type="NCBI Taxonomy" id="3068"/>
    <lineage>
        <taxon>Eukaryota</taxon>
        <taxon>Viridiplantae</taxon>
        <taxon>Chlorophyta</taxon>
        <taxon>core chlorophytes</taxon>
        <taxon>Chlorophyceae</taxon>
        <taxon>CS clade</taxon>
        <taxon>Chlamydomonadales</taxon>
        <taxon>Volvocaceae</taxon>
        <taxon>Volvox</taxon>
    </lineage>
</organism>
<accession>D8TZT7</accession>
<gene>
    <name evidence="1" type="ORF">VOLCADRAFT_92499</name>
</gene>
<proteinExistence type="predicted"/>